<evidence type="ECO:0000313" key="8">
    <source>
        <dbReference type="EMBL" id="KAL1116092.1"/>
    </source>
</evidence>
<gene>
    <name evidence="8" type="ORF">AAG570_005587</name>
</gene>
<keyword evidence="3" id="KW-0479">Metal-binding</keyword>
<dbReference type="Gene3D" id="3.40.720.10">
    <property type="entry name" value="Alkaline Phosphatase, subunit A"/>
    <property type="match status" value="1"/>
</dbReference>
<keyword evidence="5" id="KW-0325">Glycoprotein</keyword>
<dbReference type="AlphaFoldDB" id="A0ABD0XXV9"/>
<dbReference type="PANTHER" id="PTHR10342:SF264">
    <property type="entry name" value="MIP05773P-RELATED"/>
    <property type="match status" value="1"/>
</dbReference>
<feature type="region of interest" description="Disordered" evidence="6">
    <location>
        <begin position="332"/>
        <end position="361"/>
    </location>
</feature>
<accession>A0ABD0XXV9</accession>
<evidence type="ECO:0000313" key="9">
    <source>
        <dbReference type="Proteomes" id="UP001558652"/>
    </source>
</evidence>
<reference evidence="8 9" key="1">
    <citation type="submission" date="2024-07" db="EMBL/GenBank/DDBJ databases">
        <title>Chromosome-level genome assembly of the water stick insect Ranatra chinensis (Heteroptera: Nepidae).</title>
        <authorList>
            <person name="Liu X."/>
        </authorList>
    </citation>
    <scope>NUCLEOTIDE SEQUENCE [LARGE SCALE GENOMIC DNA]</scope>
    <source>
        <strain evidence="8">Cailab_2021Rc</strain>
        <tissue evidence="8">Muscle</tissue>
    </source>
</reference>
<dbReference type="InterPro" id="IPR000917">
    <property type="entry name" value="Sulfatase_N"/>
</dbReference>
<comment type="similarity">
    <text evidence="2">Belongs to the sulfatase family.</text>
</comment>
<dbReference type="InterPro" id="IPR047115">
    <property type="entry name" value="ARSB"/>
</dbReference>
<feature type="compositionally biased region" description="Polar residues" evidence="6">
    <location>
        <begin position="352"/>
        <end position="361"/>
    </location>
</feature>
<dbReference type="PANTHER" id="PTHR10342">
    <property type="entry name" value="ARYLSULFATASE"/>
    <property type="match status" value="1"/>
</dbReference>
<keyword evidence="9" id="KW-1185">Reference proteome</keyword>
<evidence type="ECO:0000256" key="3">
    <source>
        <dbReference type="ARBA" id="ARBA00022723"/>
    </source>
</evidence>
<evidence type="ECO:0000256" key="2">
    <source>
        <dbReference type="ARBA" id="ARBA00008779"/>
    </source>
</evidence>
<dbReference type="InterPro" id="IPR017850">
    <property type="entry name" value="Alkaline_phosphatase_core_sf"/>
</dbReference>
<keyword evidence="4" id="KW-0106">Calcium</keyword>
<feature type="domain" description="Sulfatase N-terminal" evidence="7">
    <location>
        <begin position="11"/>
        <end position="176"/>
    </location>
</feature>
<dbReference type="Gene3D" id="3.30.1120.10">
    <property type="match status" value="1"/>
</dbReference>
<dbReference type="SUPFAM" id="SSF53649">
    <property type="entry name" value="Alkaline phosphatase-like"/>
    <property type="match status" value="1"/>
</dbReference>
<protein>
    <recommendedName>
        <fullName evidence="7">Sulfatase N-terminal domain-containing protein</fullName>
    </recommendedName>
</protein>
<sequence length="361" mass="41121">MRRNLSSDWSSVGRYATHLFDEEFQSIIKSHDVSQPLFLYLAHLAVHAGNYETPLQATVSTIDRFKHILPLEKRLYAGMLWELDQSVGRLMKSLKDKGILDNTIIVFLSDNGAATQGLHKNTGSNWPLKGEKATPWEGALRTVSFVWSRSLKQRRKVLNNMMHISDWLPTLYTAAGGEIENLGAIDGLNQWDYLNGSPCQPRREILHNIDSIFGYSAIRIGKYKYVNGSSLLGFLDTWSGEPDGTRTFYNTSLVLDSQVNTLIGDLTEDDILTSRKKATVKCPDTSTVVCRPLREPCLFDLEADPCERRNLYQKRRQFSKEFEKRIAEFRGVASPPLNKPEEPEADPARFNGTWTNWRDYP</sequence>
<evidence type="ECO:0000256" key="5">
    <source>
        <dbReference type="ARBA" id="ARBA00023180"/>
    </source>
</evidence>
<organism evidence="8 9">
    <name type="scientific">Ranatra chinensis</name>
    <dbReference type="NCBI Taxonomy" id="642074"/>
    <lineage>
        <taxon>Eukaryota</taxon>
        <taxon>Metazoa</taxon>
        <taxon>Ecdysozoa</taxon>
        <taxon>Arthropoda</taxon>
        <taxon>Hexapoda</taxon>
        <taxon>Insecta</taxon>
        <taxon>Pterygota</taxon>
        <taxon>Neoptera</taxon>
        <taxon>Paraneoptera</taxon>
        <taxon>Hemiptera</taxon>
        <taxon>Heteroptera</taxon>
        <taxon>Panheteroptera</taxon>
        <taxon>Nepomorpha</taxon>
        <taxon>Nepidae</taxon>
        <taxon>Ranatrinae</taxon>
        <taxon>Ranatra</taxon>
    </lineage>
</organism>
<evidence type="ECO:0000256" key="1">
    <source>
        <dbReference type="ARBA" id="ARBA00001913"/>
    </source>
</evidence>
<dbReference type="GO" id="GO:0046872">
    <property type="term" value="F:metal ion binding"/>
    <property type="evidence" value="ECO:0007669"/>
    <property type="project" value="UniProtKB-KW"/>
</dbReference>
<evidence type="ECO:0000256" key="6">
    <source>
        <dbReference type="SAM" id="MobiDB-lite"/>
    </source>
</evidence>
<evidence type="ECO:0000259" key="7">
    <source>
        <dbReference type="Pfam" id="PF00884"/>
    </source>
</evidence>
<dbReference type="Proteomes" id="UP001558652">
    <property type="component" value="Unassembled WGS sequence"/>
</dbReference>
<proteinExistence type="inferred from homology"/>
<evidence type="ECO:0000256" key="4">
    <source>
        <dbReference type="ARBA" id="ARBA00022837"/>
    </source>
</evidence>
<comment type="caution">
    <text evidence="8">The sequence shown here is derived from an EMBL/GenBank/DDBJ whole genome shotgun (WGS) entry which is preliminary data.</text>
</comment>
<dbReference type="EMBL" id="JBFDAA010000018">
    <property type="protein sequence ID" value="KAL1116092.1"/>
    <property type="molecule type" value="Genomic_DNA"/>
</dbReference>
<dbReference type="GO" id="GO:0008484">
    <property type="term" value="F:sulfuric ester hydrolase activity"/>
    <property type="evidence" value="ECO:0007669"/>
    <property type="project" value="UniProtKB-ARBA"/>
</dbReference>
<dbReference type="Pfam" id="PF00884">
    <property type="entry name" value="Sulfatase"/>
    <property type="match status" value="1"/>
</dbReference>
<name>A0ABD0XXV9_9HEMI</name>
<comment type="cofactor">
    <cofactor evidence="1">
        <name>Ca(2+)</name>
        <dbReference type="ChEBI" id="CHEBI:29108"/>
    </cofactor>
</comment>